<dbReference type="OrthoDB" id="4217619at2759"/>
<dbReference type="EMBL" id="LSRX01000026">
    <property type="protein sequence ID" value="OLQ13607.1"/>
    <property type="molecule type" value="Genomic_DNA"/>
</dbReference>
<dbReference type="SUPFAM" id="SSF50494">
    <property type="entry name" value="Trypsin-like serine proteases"/>
    <property type="match status" value="1"/>
</dbReference>
<keyword evidence="3" id="KW-0378">Hydrolase</keyword>
<evidence type="ECO:0000313" key="9">
    <source>
        <dbReference type="Proteomes" id="UP000186817"/>
    </source>
</evidence>
<dbReference type="InterPro" id="IPR041517">
    <property type="entry name" value="DEGP_PDZ"/>
</dbReference>
<dbReference type="Proteomes" id="UP000186817">
    <property type="component" value="Unassembled WGS sequence"/>
</dbReference>
<dbReference type="Gene3D" id="3.20.190.20">
    <property type="match status" value="2"/>
</dbReference>
<dbReference type="Pfam" id="PF13365">
    <property type="entry name" value="Trypsin_2"/>
    <property type="match status" value="1"/>
</dbReference>
<sequence>MAGRLSLIKELVLGLNMGLEWTSLYVETILTVLKSTYSLHCSSFWGNYNGDYRYALGDLSSDEMTWIATYREKLNLPEETGWSFFYALSLHWALTQFTPAAMDVVAVNTPERLFSLFATLSGLIMFSFFIGSINQLLGFEENESSEHYPYMGAKASGLEDDEEVKTSQMVRRYVTEKRVSVELSADILRCIRQRGIGRETSKVVFGDIPALKHLPDKVRSALKQEETHGMIRHATLINYGDVAPLCANALQELSVVYREELFQAGAKGELMYFVRDGKLAYSWDETPHLVEDAGTQQPLKRGMAFGAENVCKRAQMNWEYRGRLGCGSQSAHIFQLDGDGFRKAIAELSVASSSMILQPPDKVIARSTHMDLFALYARLFVKMISDCYNCIEEEATDLFGDDEQVSKMLRLSSLLTAGNDSVDIRAVFLAWKAPEKRMPWLSGNIRRALQFRDFLVGVPVTSSLQDQLTFAWQVRRTLLCVPRLARALFRFRRVDLNQVQVPYKVESESHDSSASQVPQGTGLQANQGGEQARIIWSVFGCSCAAFLHISRGPRRAGQLLPLRRPGRVLQTQDFFLLVQTMPAAKTKKSVTTRGRPSGRACTGSDRKRPRPCRADVEAAPVKKVQKAPVVAKRRRRLSLNDVHNSVLKVFVSHVKPNYSQPWCSDAQTSSTSSAWPVRLDDGSLRVVTNAHSVEHAALVQVKRHRHEKKYVAKVLCVGPDCDLALLDVPSDEFWKGLEPLDIRPGLPKLQDSVSVVGYPTGGESLSVTVGVVSRIDLVEYAQTGVTLLAVQIDAAINSGNSGGPVVDSKGNCVGVAFQNLDASDEDGAENIGYIIPTEIVRHFLEDYKRNGCFTGFGSAGILTQGLESPVLRQALGMTKTQSGVRIKSVEPASPAHGVLLPDDVVLSVDGRKVGNDGEVAMPWGRIPFAYLLNQRFPGESCELQVLRAQEEGVKKMSLQFRLSRCRDLVAADAGGPAAFAGSAAPRYIVAGGLVFVPLTKPFLEAAFGEDYADKRPSEMTGELVYLLENGTREESDQEPVVLTQVLASEVTVGYSDLENEVLETFNGEKDRDLYVKLELGAADESESVEGLSRKDRNLINSMVTGGNNRDWFTVLGAFGACSRTIAPQFNFAMAAALKCGQFKKGIAIFDELSASGVRKTLKSYCCAIRLSGELGSRDRIMALWMEAQQDELWESDEQALSLMCAALYASSKVGNVTFAATLLDLMQKRGKPLNVIDWNQGIDACAVAGEAGAASFLFDNMIKAGVKPNIISFALLVGAHSGKPVARISEAARRLNDHDILPDSAFFEELVCAIFGARQLKMNTMIRAEDTIAVVRDASVSRRAEAWRVIQEAKAKGLHLSSLVQLFEASLQKVRNLSHLAQLLESSSQEKYQKFGFRSKEVVVLDRRAATKALPGILSQNMIPAARSPLL</sequence>
<evidence type="ECO:0000256" key="6">
    <source>
        <dbReference type="SAM" id="MobiDB-lite"/>
    </source>
</evidence>
<proteinExistence type="inferred from homology"/>
<dbReference type="Gene3D" id="2.30.42.10">
    <property type="match status" value="1"/>
</dbReference>
<dbReference type="InterPro" id="IPR046449">
    <property type="entry name" value="DEGP_PDZ_sf"/>
</dbReference>
<dbReference type="Pfam" id="PF17815">
    <property type="entry name" value="PDZ_3"/>
    <property type="match status" value="2"/>
</dbReference>
<dbReference type="InterPro" id="IPR002885">
    <property type="entry name" value="PPR_rpt"/>
</dbReference>
<comment type="caution">
    <text evidence="8">The sequence shown here is derived from an EMBL/GenBank/DDBJ whole genome shotgun (WGS) entry which is preliminary data.</text>
</comment>
<dbReference type="GO" id="GO:0006508">
    <property type="term" value="P:proteolysis"/>
    <property type="evidence" value="ECO:0007669"/>
    <property type="project" value="UniProtKB-KW"/>
</dbReference>
<dbReference type="Pfam" id="PF13812">
    <property type="entry name" value="PPR_3"/>
    <property type="match status" value="1"/>
</dbReference>
<evidence type="ECO:0000256" key="1">
    <source>
        <dbReference type="ARBA" id="ARBA00010541"/>
    </source>
</evidence>
<accession>A0A1Q9F1S3</accession>
<dbReference type="PANTHER" id="PTHR45980:SF18">
    <property type="entry name" value="PROTEASE DO-LIKE 9"/>
    <property type="match status" value="1"/>
</dbReference>
<dbReference type="Gene3D" id="2.40.10.10">
    <property type="entry name" value="Trypsin-like serine proteases"/>
    <property type="match status" value="2"/>
</dbReference>
<name>A0A1Q9F1S3_SYMMI</name>
<dbReference type="PRINTS" id="PR00834">
    <property type="entry name" value="PROTEASES2C"/>
</dbReference>
<feature type="domain" description="Protease Do-like PDZ" evidence="7">
    <location>
        <begin position="983"/>
        <end position="1074"/>
    </location>
</feature>
<dbReference type="PROSITE" id="PS51375">
    <property type="entry name" value="PPR"/>
    <property type="match status" value="1"/>
</dbReference>
<protein>
    <submittedName>
        <fullName evidence="8">Protease Do-like 9</fullName>
    </submittedName>
</protein>
<evidence type="ECO:0000256" key="4">
    <source>
        <dbReference type="ARBA" id="ARBA00022825"/>
    </source>
</evidence>
<feature type="domain" description="Protease Do-like PDZ" evidence="7">
    <location>
        <begin position="1364"/>
        <end position="1429"/>
    </location>
</feature>
<dbReference type="InterPro" id="IPR043504">
    <property type="entry name" value="Peptidase_S1_PA_chymotrypsin"/>
</dbReference>
<comment type="similarity">
    <text evidence="1">Belongs to the peptidase S1C family.</text>
</comment>
<reference evidence="8 9" key="1">
    <citation type="submission" date="2016-02" db="EMBL/GenBank/DDBJ databases">
        <title>Genome analysis of coral dinoflagellate symbionts highlights evolutionary adaptations to a symbiotic lifestyle.</title>
        <authorList>
            <person name="Aranda M."/>
            <person name="Li Y."/>
            <person name="Liew Y.J."/>
            <person name="Baumgarten S."/>
            <person name="Simakov O."/>
            <person name="Wilson M."/>
            <person name="Piel J."/>
            <person name="Ashoor H."/>
            <person name="Bougouffa S."/>
            <person name="Bajic V.B."/>
            <person name="Ryu T."/>
            <person name="Ravasi T."/>
            <person name="Bayer T."/>
            <person name="Micklem G."/>
            <person name="Kim H."/>
            <person name="Bhak J."/>
            <person name="Lajeunesse T.C."/>
            <person name="Voolstra C.R."/>
        </authorList>
    </citation>
    <scope>NUCLEOTIDE SEQUENCE [LARGE SCALE GENOMIC DNA]</scope>
    <source>
        <strain evidence="8 9">CCMP2467</strain>
    </source>
</reference>
<evidence type="ECO:0000259" key="7">
    <source>
        <dbReference type="Pfam" id="PF17815"/>
    </source>
</evidence>
<organism evidence="8 9">
    <name type="scientific">Symbiodinium microadriaticum</name>
    <name type="common">Dinoflagellate</name>
    <name type="synonym">Zooxanthella microadriatica</name>
    <dbReference type="NCBI Taxonomy" id="2951"/>
    <lineage>
        <taxon>Eukaryota</taxon>
        <taxon>Sar</taxon>
        <taxon>Alveolata</taxon>
        <taxon>Dinophyceae</taxon>
        <taxon>Suessiales</taxon>
        <taxon>Symbiodiniaceae</taxon>
        <taxon>Symbiodinium</taxon>
    </lineage>
</organism>
<gene>
    <name evidence="8" type="primary">DEGP9</name>
    <name evidence="8" type="ORF">AK812_SmicGene2388</name>
</gene>
<dbReference type="InterPro" id="IPR036034">
    <property type="entry name" value="PDZ_sf"/>
</dbReference>
<dbReference type="InterPro" id="IPR011990">
    <property type="entry name" value="TPR-like_helical_dom_sf"/>
</dbReference>
<evidence type="ECO:0000256" key="2">
    <source>
        <dbReference type="ARBA" id="ARBA00022670"/>
    </source>
</evidence>
<feature type="repeat" description="PPR" evidence="5">
    <location>
        <begin position="1234"/>
        <end position="1268"/>
    </location>
</feature>
<evidence type="ECO:0000256" key="3">
    <source>
        <dbReference type="ARBA" id="ARBA00022801"/>
    </source>
</evidence>
<dbReference type="PANTHER" id="PTHR45980">
    <property type="match status" value="1"/>
</dbReference>
<keyword evidence="2 8" id="KW-0645">Protease</keyword>
<dbReference type="InterPro" id="IPR009003">
    <property type="entry name" value="Peptidase_S1_PA"/>
</dbReference>
<keyword evidence="9" id="KW-1185">Reference proteome</keyword>
<dbReference type="GO" id="GO:0004252">
    <property type="term" value="F:serine-type endopeptidase activity"/>
    <property type="evidence" value="ECO:0007669"/>
    <property type="project" value="InterPro"/>
</dbReference>
<dbReference type="SUPFAM" id="SSF50156">
    <property type="entry name" value="PDZ domain-like"/>
    <property type="match status" value="1"/>
</dbReference>
<evidence type="ECO:0000313" key="8">
    <source>
        <dbReference type="EMBL" id="OLQ13607.1"/>
    </source>
</evidence>
<dbReference type="Gene3D" id="1.25.40.10">
    <property type="entry name" value="Tetratricopeptide repeat domain"/>
    <property type="match status" value="1"/>
</dbReference>
<feature type="region of interest" description="Disordered" evidence="6">
    <location>
        <begin position="586"/>
        <end position="614"/>
    </location>
</feature>
<dbReference type="InterPro" id="IPR001940">
    <property type="entry name" value="Peptidase_S1C"/>
</dbReference>
<keyword evidence="4" id="KW-0720">Serine protease</keyword>
<evidence type="ECO:0000256" key="5">
    <source>
        <dbReference type="PROSITE-ProRule" id="PRU00708"/>
    </source>
</evidence>